<dbReference type="Proteomes" id="UP000326565">
    <property type="component" value="Unassembled WGS sequence"/>
</dbReference>
<proteinExistence type="inferred from homology"/>
<dbReference type="PANTHER" id="PTHR46072:SF7">
    <property type="entry name" value="AMIDASE"/>
    <property type="match status" value="1"/>
</dbReference>
<keyword evidence="5" id="KW-1185">Reference proteome</keyword>
<dbReference type="PANTHER" id="PTHR46072">
    <property type="entry name" value="AMIDASE-RELATED-RELATED"/>
    <property type="match status" value="1"/>
</dbReference>
<comment type="similarity">
    <text evidence="1">Belongs to the amidase family.</text>
</comment>
<evidence type="ECO:0000313" key="5">
    <source>
        <dbReference type="Proteomes" id="UP000326565"/>
    </source>
</evidence>
<evidence type="ECO:0000256" key="2">
    <source>
        <dbReference type="ARBA" id="ARBA00022801"/>
    </source>
</evidence>
<protein>
    <submittedName>
        <fullName evidence="4">Amidase signature domain-containing protein</fullName>
    </submittedName>
</protein>
<sequence>MAVTWENLADIKRQVHSKCDSQKTEDSASYSPSGTTSRCYGLLHPTILTPRDIEITETDALGITERTTSGLWSAVEAAEAFCHRATLALQLVNCLHERNAERLDAYFTEHGKPDQFHVKWVETMMGYVGWIGTFQGRKDDLRRATFESELVKELRSLGATLYCKPTTVNHIISYTWNLRSRLLSSGGTSDGEGALIALKGSPGRFGTDIGGSIRIPAAFNGLFGIRSSTGRMPYEGAANSMNGQNSILSVVGPLATTARSLTPLFKAVLSQQPWYHDSLVLELPLREDIEQKTRALVVKSANGPSSLAFGIMHHDGMAKPHPPIARALKLFEQTLKHLGHYIEPPAQQVGNDIASDIDYFLELPGESRASQVIVTNRLPKKIALDMAALNRPVDGVICPFAPYTAMIPQNHAHVGYTPFANFLNYTSVVVPVTHADKTVDVPRPRAEFLGGLDKEVHEQYKFSIRRLEEEKLLTPVEYISEEVKLSAA</sequence>
<organism evidence="4 5">
    <name type="scientific">Aspergillus leporis</name>
    <dbReference type="NCBI Taxonomy" id="41062"/>
    <lineage>
        <taxon>Eukaryota</taxon>
        <taxon>Fungi</taxon>
        <taxon>Dikarya</taxon>
        <taxon>Ascomycota</taxon>
        <taxon>Pezizomycotina</taxon>
        <taxon>Eurotiomycetes</taxon>
        <taxon>Eurotiomycetidae</taxon>
        <taxon>Eurotiales</taxon>
        <taxon>Aspergillaceae</taxon>
        <taxon>Aspergillus</taxon>
        <taxon>Aspergillus subgen. Circumdati</taxon>
    </lineage>
</organism>
<dbReference type="SUPFAM" id="SSF75304">
    <property type="entry name" value="Amidase signature (AS) enzymes"/>
    <property type="match status" value="1"/>
</dbReference>
<dbReference type="InterPro" id="IPR023631">
    <property type="entry name" value="Amidase_dom"/>
</dbReference>
<evidence type="ECO:0000313" key="4">
    <source>
        <dbReference type="EMBL" id="KAB8067982.1"/>
    </source>
</evidence>
<dbReference type="GO" id="GO:0016787">
    <property type="term" value="F:hydrolase activity"/>
    <property type="evidence" value="ECO:0007669"/>
    <property type="project" value="UniProtKB-KW"/>
</dbReference>
<dbReference type="InterPro" id="IPR036928">
    <property type="entry name" value="AS_sf"/>
</dbReference>
<reference evidence="4 5" key="1">
    <citation type="submission" date="2019-04" db="EMBL/GenBank/DDBJ databases">
        <title>Friends and foes A comparative genomics study of 23 Aspergillus species from section Flavi.</title>
        <authorList>
            <consortium name="DOE Joint Genome Institute"/>
            <person name="Kjaerbolling I."/>
            <person name="Vesth T."/>
            <person name="Frisvad J.C."/>
            <person name="Nybo J.L."/>
            <person name="Theobald S."/>
            <person name="Kildgaard S."/>
            <person name="Isbrandt T."/>
            <person name="Kuo A."/>
            <person name="Sato A."/>
            <person name="Lyhne E.K."/>
            <person name="Kogle M.E."/>
            <person name="Wiebenga A."/>
            <person name="Kun R.S."/>
            <person name="Lubbers R.J."/>
            <person name="Makela M.R."/>
            <person name="Barry K."/>
            <person name="Chovatia M."/>
            <person name="Clum A."/>
            <person name="Daum C."/>
            <person name="Haridas S."/>
            <person name="He G."/>
            <person name="LaButti K."/>
            <person name="Lipzen A."/>
            <person name="Mondo S."/>
            <person name="Riley R."/>
            <person name="Salamov A."/>
            <person name="Simmons B.A."/>
            <person name="Magnuson J.K."/>
            <person name="Henrissat B."/>
            <person name="Mortensen U.H."/>
            <person name="Larsen T.O."/>
            <person name="Devries R.P."/>
            <person name="Grigoriev I.V."/>
            <person name="Machida M."/>
            <person name="Baker S.E."/>
            <person name="Andersen M.R."/>
        </authorList>
    </citation>
    <scope>NUCLEOTIDE SEQUENCE [LARGE SCALE GENOMIC DNA]</scope>
    <source>
        <strain evidence="4 5">CBS 151.66</strain>
    </source>
</reference>
<dbReference type="EMBL" id="ML732426">
    <property type="protein sequence ID" value="KAB8067982.1"/>
    <property type="molecule type" value="Genomic_DNA"/>
</dbReference>
<accession>A0A5N5WLS1</accession>
<gene>
    <name evidence="4" type="ORF">BDV29DRAFT_196032</name>
</gene>
<dbReference type="Pfam" id="PF01425">
    <property type="entry name" value="Amidase"/>
    <property type="match status" value="1"/>
</dbReference>
<name>A0A5N5WLS1_9EURO</name>
<dbReference type="OrthoDB" id="6428749at2759"/>
<feature type="domain" description="Amidase" evidence="3">
    <location>
        <begin position="114"/>
        <end position="345"/>
    </location>
</feature>
<evidence type="ECO:0000256" key="1">
    <source>
        <dbReference type="ARBA" id="ARBA00009199"/>
    </source>
</evidence>
<keyword evidence="2" id="KW-0378">Hydrolase</keyword>
<dbReference type="PIRSF" id="PIRSF001221">
    <property type="entry name" value="Amidase_fungi"/>
    <property type="match status" value="1"/>
</dbReference>
<dbReference type="Gene3D" id="3.90.1300.10">
    <property type="entry name" value="Amidase signature (AS) domain"/>
    <property type="match status" value="1"/>
</dbReference>
<evidence type="ECO:0000259" key="3">
    <source>
        <dbReference type="Pfam" id="PF01425"/>
    </source>
</evidence>
<dbReference type="AlphaFoldDB" id="A0A5N5WLS1"/>